<name>A0ABW3GW47_9BACL</name>
<dbReference type="PANTHER" id="PTHR34477">
    <property type="entry name" value="UPF0213 PROTEIN YHBQ"/>
    <property type="match status" value="1"/>
</dbReference>
<comment type="caution">
    <text evidence="3">The sequence shown here is derived from an EMBL/GenBank/DDBJ whole genome shotgun (WGS) entry which is preliminary data.</text>
</comment>
<dbReference type="InterPro" id="IPR000305">
    <property type="entry name" value="GIY-YIG_endonuc"/>
</dbReference>
<dbReference type="EMBL" id="JBHTJF010000008">
    <property type="protein sequence ID" value="MFD0942513.1"/>
    <property type="molecule type" value="Genomic_DNA"/>
</dbReference>
<accession>A0ABW3GW47</accession>
<sequence>MENKHCFYVLRCADQTYYTGYTNHLTKRIQAHNDGKGAKYTRGRRPVHCIYYEYFETKTEAMRAEYAFKQKTRKQKEQYIKEALEHANSK</sequence>
<dbReference type="Gene3D" id="3.40.1440.10">
    <property type="entry name" value="GIY-YIG endonuclease"/>
    <property type="match status" value="1"/>
</dbReference>
<evidence type="ECO:0000313" key="4">
    <source>
        <dbReference type="Proteomes" id="UP001596976"/>
    </source>
</evidence>
<dbReference type="SUPFAM" id="SSF82771">
    <property type="entry name" value="GIY-YIG endonuclease"/>
    <property type="match status" value="1"/>
</dbReference>
<feature type="domain" description="GIY-YIG" evidence="2">
    <location>
        <begin position="3"/>
        <end position="78"/>
    </location>
</feature>
<gene>
    <name evidence="3" type="ORF">ACFQ0V_01855</name>
</gene>
<organism evidence="3 4">
    <name type="scientific">Savagea faecisuis</name>
    <dbReference type="NCBI Taxonomy" id="1274803"/>
    <lineage>
        <taxon>Bacteria</taxon>
        <taxon>Bacillati</taxon>
        <taxon>Bacillota</taxon>
        <taxon>Bacilli</taxon>
        <taxon>Bacillales</taxon>
        <taxon>Caryophanaceae</taxon>
        <taxon>Savagea</taxon>
    </lineage>
</organism>
<comment type="similarity">
    <text evidence="1">Belongs to the UPF0213 family.</text>
</comment>
<dbReference type="PANTHER" id="PTHR34477:SF1">
    <property type="entry name" value="UPF0213 PROTEIN YHBQ"/>
    <property type="match status" value="1"/>
</dbReference>
<keyword evidence="4" id="KW-1185">Reference proteome</keyword>
<dbReference type="Pfam" id="PF01541">
    <property type="entry name" value="GIY-YIG"/>
    <property type="match status" value="1"/>
</dbReference>
<proteinExistence type="inferred from homology"/>
<dbReference type="InterPro" id="IPR050190">
    <property type="entry name" value="UPF0213_domain"/>
</dbReference>
<evidence type="ECO:0000313" key="3">
    <source>
        <dbReference type="EMBL" id="MFD0942513.1"/>
    </source>
</evidence>
<dbReference type="Proteomes" id="UP001596976">
    <property type="component" value="Unassembled WGS sequence"/>
</dbReference>
<evidence type="ECO:0000256" key="1">
    <source>
        <dbReference type="ARBA" id="ARBA00007435"/>
    </source>
</evidence>
<dbReference type="CDD" id="cd10456">
    <property type="entry name" value="GIY-YIG_UPF0213"/>
    <property type="match status" value="1"/>
</dbReference>
<dbReference type="SMART" id="SM00465">
    <property type="entry name" value="GIYc"/>
    <property type="match status" value="1"/>
</dbReference>
<dbReference type="InterPro" id="IPR035901">
    <property type="entry name" value="GIY-YIG_endonuc_sf"/>
</dbReference>
<dbReference type="RefSeq" id="WP_381009066.1">
    <property type="nucleotide sequence ID" value="NZ_JBHTJF010000008.1"/>
</dbReference>
<evidence type="ECO:0000259" key="2">
    <source>
        <dbReference type="PROSITE" id="PS50164"/>
    </source>
</evidence>
<dbReference type="PROSITE" id="PS50164">
    <property type="entry name" value="GIY_YIG"/>
    <property type="match status" value="1"/>
</dbReference>
<reference evidence="4" key="1">
    <citation type="journal article" date="2019" name="Int. J. Syst. Evol. Microbiol.">
        <title>The Global Catalogue of Microorganisms (GCM) 10K type strain sequencing project: providing services to taxonomists for standard genome sequencing and annotation.</title>
        <authorList>
            <consortium name="The Broad Institute Genomics Platform"/>
            <consortium name="The Broad Institute Genome Sequencing Center for Infectious Disease"/>
            <person name="Wu L."/>
            <person name="Ma J."/>
        </authorList>
    </citation>
    <scope>NUCLEOTIDE SEQUENCE [LARGE SCALE GENOMIC DNA]</scope>
    <source>
        <strain evidence="4">CCUG 63563</strain>
    </source>
</reference>
<protein>
    <submittedName>
        <fullName evidence="3">GIY-YIG nuclease family protein</fullName>
    </submittedName>
</protein>